<keyword evidence="3" id="KW-0276">Fatty acid metabolism</keyword>
<dbReference type="CDD" id="cd05931">
    <property type="entry name" value="FAAL"/>
    <property type="match status" value="1"/>
</dbReference>
<dbReference type="InterPro" id="IPR042099">
    <property type="entry name" value="ANL_N_sf"/>
</dbReference>
<dbReference type="AlphaFoldDB" id="A0A0U0W594"/>
<dbReference type="GO" id="GO:0070566">
    <property type="term" value="F:adenylyltransferase activity"/>
    <property type="evidence" value="ECO:0007669"/>
    <property type="project" value="TreeGrafter"/>
</dbReference>
<dbReference type="FunFam" id="3.30.300.30:FF:000016">
    <property type="entry name" value="Fatty-acid-CoA ligase FadD26"/>
    <property type="match status" value="1"/>
</dbReference>
<dbReference type="Gene3D" id="3.40.50.12780">
    <property type="entry name" value="N-terminal domain of ligase-like"/>
    <property type="match status" value="1"/>
</dbReference>
<comment type="similarity">
    <text evidence="1">Belongs to the ATP-dependent AMP-binding enzyme family.</text>
</comment>
<evidence type="ECO:0000256" key="2">
    <source>
        <dbReference type="ARBA" id="ARBA00022598"/>
    </source>
</evidence>
<dbReference type="GO" id="GO:0071766">
    <property type="term" value="P:Actinobacterium-type cell wall biogenesis"/>
    <property type="evidence" value="ECO:0007669"/>
    <property type="project" value="UniProtKB-ARBA"/>
</dbReference>
<proteinExistence type="inferred from homology"/>
<dbReference type="Pfam" id="PF00501">
    <property type="entry name" value="AMP-binding"/>
    <property type="match status" value="1"/>
</dbReference>
<feature type="domain" description="AMP-binding enzyme C-terminal" evidence="6">
    <location>
        <begin position="486"/>
        <end position="597"/>
    </location>
</feature>
<evidence type="ECO:0000259" key="6">
    <source>
        <dbReference type="Pfam" id="PF23024"/>
    </source>
</evidence>
<dbReference type="GO" id="GO:0016874">
    <property type="term" value="F:ligase activity"/>
    <property type="evidence" value="ECO:0007669"/>
    <property type="project" value="UniProtKB-KW"/>
</dbReference>
<dbReference type="EMBL" id="CSTD01000001">
    <property type="protein sequence ID" value="CPR08337.1"/>
    <property type="molecule type" value="Genomic_DNA"/>
</dbReference>
<dbReference type="PANTHER" id="PTHR22754">
    <property type="entry name" value="DISCO-INTERACTING PROTEIN 2 DIP2 -RELATED"/>
    <property type="match status" value="1"/>
</dbReference>
<evidence type="ECO:0000313" key="7">
    <source>
        <dbReference type="EMBL" id="CPR08337.1"/>
    </source>
</evidence>
<dbReference type="Proteomes" id="UP000198875">
    <property type="component" value="Unassembled WGS sequence"/>
</dbReference>
<dbReference type="Gene3D" id="3.30.300.30">
    <property type="match status" value="1"/>
</dbReference>
<evidence type="ECO:0000313" key="8">
    <source>
        <dbReference type="Proteomes" id="UP000198875"/>
    </source>
</evidence>
<feature type="domain" description="AMP-dependent synthetase/ligase" evidence="5">
    <location>
        <begin position="29"/>
        <end position="438"/>
    </location>
</feature>
<keyword evidence="4" id="KW-0443">Lipid metabolism</keyword>
<dbReference type="GO" id="GO:0006633">
    <property type="term" value="P:fatty acid biosynthetic process"/>
    <property type="evidence" value="ECO:0007669"/>
    <property type="project" value="TreeGrafter"/>
</dbReference>
<dbReference type="NCBIfam" id="NF004509">
    <property type="entry name" value="PRK05850.1"/>
    <property type="match status" value="1"/>
</dbReference>
<evidence type="ECO:0000259" key="5">
    <source>
        <dbReference type="Pfam" id="PF00501"/>
    </source>
</evidence>
<protein>
    <submittedName>
        <fullName evidence="7">Fatty-acid-CoA ligase</fullName>
    </submittedName>
</protein>
<dbReference type="InterPro" id="IPR025110">
    <property type="entry name" value="AMP-bd_C"/>
</dbReference>
<evidence type="ECO:0000256" key="4">
    <source>
        <dbReference type="ARBA" id="ARBA00023098"/>
    </source>
</evidence>
<dbReference type="InterPro" id="IPR045851">
    <property type="entry name" value="AMP-bd_C_sf"/>
</dbReference>
<keyword evidence="2 7" id="KW-0436">Ligase</keyword>
<evidence type="ECO:0000256" key="3">
    <source>
        <dbReference type="ARBA" id="ARBA00022832"/>
    </source>
</evidence>
<dbReference type="SUPFAM" id="SSF56801">
    <property type="entry name" value="Acetyl-CoA synthetase-like"/>
    <property type="match status" value="1"/>
</dbReference>
<dbReference type="PANTHER" id="PTHR22754:SF32">
    <property type="entry name" value="DISCO-INTERACTING PROTEIN 2"/>
    <property type="match status" value="1"/>
</dbReference>
<evidence type="ECO:0000256" key="1">
    <source>
        <dbReference type="ARBA" id="ARBA00006432"/>
    </source>
</evidence>
<dbReference type="FunFam" id="3.40.50.12780:FF:000013">
    <property type="entry name" value="Long-chain-fatty-acid--AMP ligase FadD32"/>
    <property type="match status" value="1"/>
</dbReference>
<dbReference type="GO" id="GO:0005886">
    <property type="term" value="C:plasma membrane"/>
    <property type="evidence" value="ECO:0007669"/>
    <property type="project" value="TreeGrafter"/>
</dbReference>
<name>A0A0U0W594_MYCBE</name>
<accession>A0A0U0W594</accession>
<gene>
    <name evidence="7" type="primary">fadD24</name>
    <name evidence="7" type="ORF">BN971_01244</name>
</gene>
<organism evidence="7 8">
    <name type="scientific">Mycobacterium bohemicum DSM 44277</name>
    <dbReference type="NCBI Taxonomy" id="1236609"/>
    <lineage>
        <taxon>Bacteria</taxon>
        <taxon>Bacillati</taxon>
        <taxon>Actinomycetota</taxon>
        <taxon>Actinomycetes</taxon>
        <taxon>Mycobacteriales</taxon>
        <taxon>Mycobacteriaceae</taxon>
        <taxon>Mycobacterium</taxon>
    </lineage>
</organism>
<dbReference type="Pfam" id="PF23024">
    <property type="entry name" value="AMP-dom_DIP2-like"/>
    <property type="match status" value="1"/>
</dbReference>
<sequence>MTSRFLAETDRRTGTLLTVVESSIPAVLRERASLQPNDTAFTYIDYEQDWDGVPIDLTWSQLYRRVLSLGEQLRSSGSTGDRALILAPQGLDYIVGFLGALQAGLVAVPLSVPYGGAHDDRTIAVLADTSPAVVLTTSAVIDSVNDAVRRDERQPAPSVVELDLLDLDSRQRPAGPRPRMSAGDQSEFVYLQYTSGSTRTPAGVMVSNKNVFANFEQVMGDFFVNEGGVAPPGLRVVSWCPLYHDMGLLLGIIMPILAGVPTVLFSPVGYLQRPARWMQLLAHNGLTISAGPNFAFELTVRKTSDEEMAGLDLGAVHTILNGSERVQPKTLKLFADRFAPFNFQAKALRPAYGMAEATVYIATREVGEPPKIGHFDAEKLPAGQAEPCETGSGTPLVSYGAPKLQLVRIVDPDTGRECADGTVGEIWVHGENVALGYWHKPEESATSFAAKIVDPSDGTPEGPWLRTGDSGFYSGGELYIIGRIKDLLIVYGRNHSPDDIEATIQEVTAGRCAAIAVPDKGIEKLVAIIEYKKRPESDEEAADRLRVVKREVTSAISKSHGLKVADLVLVSPGSIPITTSGKIRRSQCVELYRQDEFTRLDA</sequence>
<dbReference type="InterPro" id="IPR000873">
    <property type="entry name" value="AMP-dep_synth/lig_dom"/>
</dbReference>
<dbReference type="InterPro" id="IPR040097">
    <property type="entry name" value="FAAL/FAAC"/>
</dbReference>
<reference evidence="7 8" key="1">
    <citation type="submission" date="2015-03" db="EMBL/GenBank/DDBJ databases">
        <authorList>
            <person name="Murphy D."/>
        </authorList>
    </citation>
    <scope>NUCLEOTIDE SEQUENCE [LARGE SCALE GENOMIC DNA]</scope>
    <source>
        <strain evidence="7 8">DSM 44277</strain>
    </source>
</reference>